<keyword evidence="7" id="KW-0472">Membrane</keyword>
<dbReference type="GeneID" id="5301800"/>
<sequence length="461" mass="53354">MTIKHIRWVACIGLLAIICLQYVWLVNTYKLTKESIQFRSNEVFRDATMREVFYRMEVYQDSLQKKYKDKDTSIMVRINLDEDYDFFEDGRGDKNVNQWLMSNMQVSMQEIVKRDYKLSVSLSSLDSIYRTGLAAEGLDAEVITCVTDSLGNILRSSRSIQVGDYGLLKTGLQPINYKCTENLQAFIVNPYWVIFQQMTLLLIATVLMMAMIVYCLVYQIRIIAHQNKIARMREDFSYAMIHEMKTPLACILMGTRMLKSGKLDIFPDKREKHFQILEDESEHLLSLTNKVLTLSKLENAQLRLWKKEIQLRPMLEDLIEKYTAKADKPVHFSLHLESEWVYADEEFLKEAIGNLVDNSIKYSGEEVDIQISSLRQDYNFYLIKVRDNGIGIPLKDQSRIFEKYERASAADRSRKGGASGFGLGLNYVFRVAEAHGGKVCVESIEGEYSEFFLFLPSGEKK</sequence>
<evidence type="ECO:0000256" key="5">
    <source>
        <dbReference type="ARBA" id="ARBA00022777"/>
    </source>
</evidence>
<dbReference type="Pfam" id="PF00512">
    <property type="entry name" value="HisKA"/>
    <property type="match status" value="1"/>
</dbReference>
<comment type="caution">
    <text evidence="9">The sequence shown here is derived from an EMBL/GenBank/DDBJ whole genome shotgun (WGS) entry which is preliminary data.</text>
</comment>
<dbReference type="PRINTS" id="PR00344">
    <property type="entry name" value="BCTRLSENSOR"/>
</dbReference>
<keyword evidence="3" id="KW-0597">Phosphoprotein</keyword>
<dbReference type="EMBL" id="JNHM01000027">
    <property type="protein sequence ID" value="KDS54230.1"/>
    <property type="molecule type" value="Genomic_DNA"/>
</dbReference>
<dbReference type="SUPFAM" id="SSF47384">
    <property type="entry name" value="Homodimeric domain of signal transducing histidine kinase"/>
    <property type="match status" value="1"/>
</dbReference>
<dbReference type="InterPro" id="IPR005467">
    <property type="entry name" value="His_kinase_dom"/>
</dbReference>
<dbReference type="InterPro" id="IPR036097">
    <property type="entry name" value="HisK_dim/P_sf"/>
</dbReference>
<dbReference type="SMART" id="SM00388">
    <property type="entry name" value="HisKA"/>
    <property type="match status" value="1"/>
</dbReference>
<dbReference type="InterPro" id="IPR003594">
    <property type="entry name" value="HATPase_dom"/>
</dbReference>
<dbReference type="EC" id="2.7.13.3" evidence="2"/>
<keyword evidence="7" id="KW-0812">Transmembrane</keyword>
<dbReference type="InterPro" id="IPR050736">
    <property type="entry name" value="Sensor_HK_Regulatory"/>
</dbReference>
<feature type="domain" description="Histidine kinase" evidence="8">
    <location>
        <begin position="239"/>
        <end position="459"/>
    </location>
</feature>
<feature type="transmembrane region" description="Helical" evidence="7">
    <location>
        <begin position="200"/>
        <end position="224"/>
    </location>
</feature>
<evidence type="ECO:0000256" key="7">
    <source>
        <dbReference type="SAM" id="Phobius"/>
    </source>
</evidence>
<dbReference type="PANTHER" id="PTHR43711">
    <property type="entry name" value="TWO-COMPONENT HISTIDINE KINASE"/>
    <property type="match status" value="1"/>
</dbReference>
<name>A0A069SIH6_PHOVU</name>
<dbReference type="PROSITE" id="PS50109">
    <property type="entry name" value="HIS_KIN"/>
    <property type="match status" value="1"/>
</dbReference>
<organism evidence="9 10">
    <name type="scientific">Phocaeicola vulgatus str. 3975 RP4</name>
    <dbReference type="NCBI Taxonomy" id="1339352"/>
    <lineage>
        <taxon>Bacteria</taxon>
        <taxon>Pseudomonadati</taxon>
        <taxon>Bacteroidota</taxon>
        <taxon>Bacteroidia</taxon>
        <taxon>Bacteroidales</taxon>
        <taxon>Bacteroidaceae</taxon>
        <taxon>Phocaeicola</taxon>
    </lineage>
</organism>
<dbReference type="InterPro" id="IPR004358">
    <property type="entry name" value="Sig_transdc_His_kin-like_C"/>
</dbReference>
<keyword evidence="5 9" id="KW-0418">Kinase</keyword>
<evidence type="ECO:0000259" key="8">
    <source>
        <dbReference type="PROSITE" id="PS50109"/>
    </source>
</evidence>
<dbReference type="CDD" id="cd00075">
    <property type="entry name" value="HATPase"/>
    <property type="match status" value="1"/>
</dbReference>
<dbReference type="PATRIC" id="fig|1339352.3.peg.1952"/>
<protein>
    <recommendedName>
        <fullName evidence="2">histidine kinase</fullName>
        <ecNumber evidence="2">2.7.13.3</ecNumber>
    </recommendedName>
</protein>
<gene>
    <name evidence="9" type="ORF">M099_2019</name>
</gene>
<keyword evidence="4" id="KW-0808">Transferase</keyword>
<dbReference type="PANTHER" id="PTHR43711:SF1">
    <property type="entry name" value="HISTIDINE KINASE 1"/>
    <property type="match status" value="1"/>
</dbReference>
<dbReference type="GO" id="GO:0000155">
    <property type="term" value="F:phosphorelay sensor kinase activity"/>
    <property type="evidence" value="ECO:0007669"/>
    <property type="project" value="InterPro"/>
</dbReference>
<dbReference type="SMART" id="SM00387">
    <property type="entry name" value="HATPase_c"/>
    <property type="match status" value="1"/>
</dbReference>
<reference evidence="9 10" key="1">
    <citation type="submission" date="2014-04" db="EMBL/GenBank/DDBJ databases">
        <authorList>
            <person name="Sears C."/>
            <person name="Carroll K."/>
            <person name="Sack B.R."/>
            <person name="Qadri F."/>
            <person name="Myers L.L."/>
            <person name="Chung G.-T."/>
            <person name="Escheverria P."/>
            <person name="Fraser C.M."/>
            <person name="Sadzewicz L."/>
            <person name="Shefchek K.A."/>
            <person name="Tallon L."/>
            <person name="Das S.P."/>
            <person name="Daugherty S."/>
            <person name="Mongodin E.F."/>
        </authorList>
    </citation>
    <scope>NUCLEOTIDE SEQUENCE [LARGE SCALE GENOMIC DNA]</scope>
    <source>
        <strain evidence="9 10">3975 RP4</strain>
    </source>
</reference>
<accession>A0A069SIH6</accession>
<keyword evidence="6" id="KW-0902">Two-component regulatory system</keyword>
<dbReference type="Gene3D" id="1.10.287.130">
    <property type="match status" value="1"/>
</dbReference>
<dbReference type="Gene3D" id="3.30.565.10">
    <property type="entry name" value="Histidine kinase-like ATPase, C-terminal domain"/>
    <property type="match status" value="1"/>
</dbReference>
<dbReference type="RefSeq" id="WP_005844590.1">
    <property type="nucleotide sequence ID" value="NZ_JNHM01000027.1"/>
</dbReference>
<evidence type="ECO:0000256" key="1">
    <source>
        <dbReference type="ARBA" id="ARBA00000085"/>
    </source>
</evidence>
<dbReference type="SUPFAM" id="SSF55874">
    <property type="entry name" value="ATPase domain of HSP90 chaperone/DNA topoisomerase II/histidine kinase"/>
    <property type="match status" value="1"/>
</dbReference>
<evidence type="ECO:0000256" key="4">
    <source>
        <dbReference type="ARBA" id="ARBA00022679"/>
    </source>
</evidence>
<dbReference type="AlphaFoldDB" id="A0A069SIH6"/>
<evidence type="ECO:0000256" key="2">
    <source>
        <dbReference type="ARBA" id="ARBA00012438"/>
    </source>
</evidence>
<keyword evidence="7" id="KW-1133">Transmembrane helix</keyword>
<evidence type="ECO:0000256" key="6">
    <source>
        <dbReference type="ARBA" id="ARBA00023012"/>
    </source>
</evidence>
<dbReference type="Pfam" id="PF02518">
    <property type="entry name" value="HATPase_c"/>
    <property type="match status" value="1"/>
</dbReference>
<proteinExistence type="predicted"/>
<dbReference type="CDD" id="cd00082">
    <property type="entry name" value="HisKA"/>
    <property type="match status" value="1"/>
</dbReference>
<dbReference type="Proteomes" id="UP000027661">
    <property type="component" value="Unassembled WGS sequence"/>
</dbReference>
<evidence type="ECO:0000256" key="3">
    <source>
        <dbReference type="ARBA" id="ARBA00022553"/>
    </source>
</evidence>
<comment type="catalytic activity">
    <reaction evidence="1">
        <text>ATP + protein L-histidine = ADP + protein N-phospho-L-histidine.</text>
        <dbReference type="EC" id="2.7.13.3"/>
    </reaction>
</comment>
<dbReference type="InterPro" id="IPR003661">
    <property type="entry name" value="HisK_dim/P_dom"/>
</dbReference>
<evidence type="ECO:0000313" key="10">
    <source>
        <dbReference type="Proteomes" id="UP000027661"/>
    </source>
</evidence>
<evidence type="ECO:0000313" key="9">
    <source>
        <dbReference type="EMBL" id="KDS54230.1"/>
    </source>
</evidence>
<dbReference type="InterPro" id="IPR036890">
    <property type="entry name" value="HATPase_C_sf"/>
</dbReference>